<keyword evidence="2" id="KW-1133">Transmembrane helix</keyword>
<organism evidence="3 4">
    <name type="scientific">Luteimicrobium xylanilyticum</name>
    <dbReference type="NCBI Taxonomy" id="1133546"/>
    <lineage>
        <taxon>Bacteria</taxon>
        <taxon>Bacillati</taxon>
        <taxon>Actinomycetota</taxon>
        <taxon>Actinomycetes</taxon>
        <taxon>Micrococcales</taxon>
        <taxon>Luteimicrobium</taxon>
    </lineage>
</organism>
<keyword evidence="2" id="KW-0812">Transmembrane</keyword>
<keyword evidence="2" id="KW-0472">Membrane</keyword>
<dbReference type="Pfam" id="PF12679">
    <property type="entry name" value="ABC2_membrane_2"/>
    <property type="match status" value="1"/>
</dbReference>
<dbReference type="OrthoDB" id="149032at2"/>
<feature type="region of interest" description="Disordered" evidence="1">
    <location>
        <begin position="288"/>
        <end position="310"/>
    </location>
</feature>
<dbReference type="PANTHER" id="PTHR43471:SF12">
    <property type="entry name" value="HYPOTHETICAL MEMBRANE PROTEIN, CONSERVED"/>
    <property type="match status" value="1"/>
</dbReference>
<feature type="transmembrane region" description="Helical" evidence="2">
    <location>
        <begin position="228"/>
        <end position="252"/>
    </location>
</feature>
<gene>
    <name evidence="3" type="ORF">KDY119_00423</name>
</gene>
<dbReference type="KEGG" id="lxl:KDY119_00423"/>
<feature type="transmembrane region" description="Helical" evidence="2">
    <location>
        <begin position="193"/>
        <end position="216"/>
    </location>
</feature>
<feature type="transmembrane region" description="Helical" evidence="2">
    <location>
        <begin position="111"/>
        <end position="131"/>
    </location>
</feature>
<evidence type="ECO:0000256" key="2">
    <source>
        <dbReference type="SAM" id="Phobius"/>
    </source>
</evidence>
<accession>A0A5P9Q6C0</accession>
<sequence>MSHVVEVVPEPGEAPAAPEARRTPRPTGTWTLRARGLRTVVELELRQRVRSARWRVALGAWFVVCGLVTWPTFRASAQLVGPDYVRYADYDSDEAFGSNLNLTMHVPRGPLIFGLIVFFVLLAGFLVAPTLSAGSINGDREAGTLATLQVTLLSPAEIAVGKLLAGWAAAVAFLVVALPFVIVSLAAGGVRVVSLAVTLVLLVVLLGVVCAIGLGFSALVSRTTASALLTYLTVLALTVGTVILFGLTFPLITQTDEVPTYESSAVDPGIVYQTDENGDTVEVDPTTGLQVTDDDDAASSDSSCTWTTEATSRSHTERTWWLLAANPFVIVADAAPAAPAAARFGVPDPLGEIRDGVREVREGPADREDWCGDGAVAGTTGSTAPVWPWGLGVNLLLGAGAVWLTVRRLRIPQGTLPRGTRVA</sequence>
<dbReference type="RefSeq" id="WP_051136937.1">
    <property type="nucleotide sequence ID" value="NZ_BAABIH010000013.1"/>
</dbReference>
<protein>
    <submittedName>
        <fullName evidence="3">Uncharacterized protein</fullName>
    </submittedName>
</protein>
<keyword evidence="4" id="KW-1185">Reference proteome</keyword>
<feature type="compositionally biased region" description="Low complexity" evidence="1">
    <location>
        <begin position="1"/>
        <end position="18"/>
    </location>
</feature>
<name>A0A5P9Q6C0_9MICO</name>
<dbReference type="AlphaFoldDB" id="A0A5P9Q6C0"/>
<dbReference type="EMBL" id="CP045529">
    <property type="protein sequence ID" value="QFU96931.1"/>
    <property type="molecule type" value="Genomic_DNA"/>
</dbReference>
<evidence type="ECO:0000256" key="1">
    <source>
        <dbReference type="SAM" id="MobiDB-lite"/>
    </source>
</evidence>
<evidence type="ECO:0000313" key="3">
    <source>
        <dbReference type="EMBL" id="QFU96931.1"/>
    </source>
</evidence>
<feature type="transmembrane region" description="Helical" evidence="2">
    <location>
        <begin position="163"/>
        <end position="187"/>
    </location>
</feature>
<dbReference type="Proteomes" id="UP000326702">
    <property type="component" value="Chromosome"/>
</dbReference>
<feature type="region of interest" description="Disordered" evidence="1">
    <location>
        <begin position="1"/>
        <end position="27"/>
    </location>
</feature>
<proteinExistence type="predicted"/>
<dbReference type="GO" id="GO:0140359">
    <property type="term" value="F:ABC-type transporter activity"/>
    <property type="evidence" value="ECO:0007669"/>
    <property type="project" value="InterPro"/>
</dbReference>
<reference evidence="3 4" key="1">
    <citation type="submission" date="2019-10" db="EMBL/GenBank/DDBJ databases">
        <title>Genome sequence of Luteimicrobium xylanilyticum HY-24.</title>
        <authorList>
            <person name="Kim D.Y."/>
            <person name="Park H.-Y."/>
        </authorList>
    </citation>
    <scope>NUCLEOTIDE SEQUENCE [LARGE SCALE GENOMIC DNA]</scope>
    <source>
        <strain evidence="3 4">HY-24</strain>
    </source>
</reference>
<dbReference type="PANTHER" id="PTHR43471">
    <property type="entry name" value="ABC TRANSPORTER PERMEASE"/>
    <property type="match status" value="1"/>
</dbReference>
<feature type="transmembrane region" description="Helical" evidence="2">
    <location>
        <begin position="386"/>
        <end position="406"/>
    </location>
</feature>
<dbReference type="GO" id="GO:0005886">
    <property type="term" value="C:plasma membrane"/>
    <property type="evidence" value="ECO:0007669"/>
    <property type="project" value="UniProtKB-SubCell"/>
</dbReference>
<evidence type="ECO:0000313" key="4">
    <source>
        <dbReference type="Proteomes" id="UP000326702"/>
    </source>
</evidence>